<dbReference type="Pfam" id="PF00098">
    <property type="entry name" value="zf-CCHC"/>
    <property type="match status" value="1"/>
</dbReference>
<dbReference type="InterPro" id="IPR036875">
    <property type="entry name" value="Znf_CCHC_sf"/>
</dbReference>
<feature type="region of interest" description="Disordered" evidence="2">
    <location>
        <begin position="1"/>
        <end position="35"/>
    </location>
</feature>
<dbReference type="SUPFAM" id="SSF57756">
    <property type="entry name" value="Retrovirus zinc finger-like domains"/>
    <property type="match status" value="1"/>
</dbReference>
<protein>
    <recommendedName>
        <fullName evidence="3">CCHC-type domain-containing protein</fullName>
    </recommendedName>
</protein>
<organism evidence="4 5">
    <name type="scientific">Stylosanthes scabra</name>
    <dbReference type="NCBI Taxonomy" id="79078"/>
    <lineage>
        <taxon>Eukaryota</taxon>
        <taxon>Viridiplantae</taxon>
        <taxon>Streptophyta</taxon>
        <taxon>Embryophyta</taxon>
        <taxon>Tracheophyta</taxon>
        <taxon>Spermatophyta</taxon>
        <taxon>Magnoliopsida</taxon>
        <taxon>eudicotyledons</taxon>
        <taxon>Gunneridae</taxon>
        <taxon>Pentapetalae</taxon>
        <taxon>rosids</taxon>
        <taxon>fabids</taxon>
        <taxon>Fabales</taxon>
        <taxon>Fabaceae</taxon>
        <taxon>Papilionoideae</taxon>
        <taxon>50 kb inversion clade</taxon>
        <taxon>dalbergioids sensu lato</taxon>
        <taxon>Dalbergieae</taxon>
        <taxon>Pterocarpus clade</taxon>
        <taxon>Stylosanthes</taxon>
    </lineage>
</organism>
<sequence length="189" mass="22099">MTILKSQGGENKKKSLALKASSSHDEESDDEEEDQDFKLLIKKFTKFTKRENLIPKKQNKPSKCFECGEIGHIKTNCPKLQKREKYKKLKKKQKAYMSWENEDDSSTDSDNDKVANICLMANDEKIMVIYDQGDQGMHEEQATHKKEQPSMMDLMKELQLVNHNIGRLDRNLHRVEQHLDIQDDEEDQD</sequence>
<accession>A0ABU6ZVV0</accession>
<dbReference type="Proteomes" id="UP001341840">
    <property type="component" value="Unassembled WGS sequence"/>
</dbReference>
<keyword evidence="1" id="KW-0479">Metal-binding</keyword>
<keyword evidence="1" id="KW-0862">Zinc</keyword>
<evidence type="ECO:0000259" key="3">
    <source>
        <dbReference type="PROSITE" id="PS50158"/>
    </source>
</evidence>
<proteinExistence type="predicted"/>
<keyword evidence="5" id="KW-1185">Reference proteome</keyword>
<name>A0ABU6ZVV0_9FABA</name>
<reference evidence="4 5" key="1">
    <citation type="journal article" date="2023" name="Plants (Basel)">
        <title>Bridging the Gap: Combining Genomics and Transcriptomics Approaches to Understand Stylosanthes scabra, an Orphan Legume from the Brazilian Caatinga.</title>
        <authorList>
            <person name="Ferreira-Neto J.R.C."/>
            <person name="da Silva M.D."/>
            <person name="Binneck E."/>
            <person name="de Melo N.F."/>
            <person name="da Silva R.H."/>
            <person name="de Melo A.L.T.M."/>
            <person name="Pandolfi V."/>
            <person name="Bustamante F.O."/>
            <person name="Brasileiro-Vidal A.C."/>
            <person name="Benko-Iseppon A.M."/>
        </authorList>
    </citation>
    <scope>NUCLEOTIDE SEQUENCE [LARGE SCALE GENOMIC DNA]</scope>
    <source>
        <tissue evidence="4">Leaves</tissue>
    </source>
</reference>
<dbReference type="InterPro" id="IPR001878">
    <property type="entry name" value="Znf_CCHC"/>
</dbReference>
<keyword evidence="1" id="KW-0863">Zinc-finger</keyword>
<dbReference type="SMART" id="SM00343">
    <property type="entry name" value="ZnF_C2HC"/>
    <property type="match status" value="1"/>
</dbReference>
<dbReference type="EMBL" id="JASCZI010274709">
    <property type="protein sequence ID" value="MED6226158.1"/>
    <property type="molecule type" value="Genomic_DNA"/>
</dbReference>
<evidence type="ECO:0000256" key="2">
    <source>
        <dbReference type="SAM" id="MobiDB-lite"/>
    </source>
</evidence>
<evidence type="ECO:0000313" key="4">
    <source>
        <dbReference type="EMBL" id="MED6226158.1"/>
    </source>
</evidence>
<dbReference type="Gene3D" id="4.10.60.10">
    <property type="entry name" value="Zinc finger, CCHC-type"/>
    <property type="match status" value="1"/>
</dbReference>
<evidence type="ECO:0000313" key="5">
    <source>
        <dbReference type="Proteomes" id="UP001341840"/>
    </source>
</evidence>
<evidence type="ECO:0000256" key="1">
    <source>
        <dbReference type="PROSITE-ProRule" id="PRU00047"/>
    </source>
</evidence>
<feature type="compositionally biased region" description="Acidic residues" evidence="2">
    <location>
        <begin position="26"/>
        <end position="35"/>
    </location>
</feature>
<dbReference type="PROSITE" id="PS50158">
    <property type="entry name" value="ZF_CCHC"/>
    <property type="match status" value="1"/>
</dbReference>
<comment type="caution">
    <text evidence="4">The sequence shown here is derived from an EMBL/GenBank/DDBJ whole genome shotgun (WGS) entry which is preliminary data.</text>
</comment>
<feature type="domain" description="CCHC-type" evidence="3">
    <location>
        <begin position="63"/>
        <end position="79"/>
    </location>
</feature>
<gene>
    <name evidence="4" type="ORF">PIB30_100709</name>
</gene>